<dbReference type="Pfam" id="PF08622">
    <property type="entry name" value="Svf1"/>
    <property type="match status" value="1"/>
</dbReference>
<protein>
    <submittedName>
        <fullName evidence="6">Oxidative stress survival, Svf1-like protein</fullName>
    </submittedName>
</protein>
<dbReference type="SUPFAM" id="SSF159245">
    <property type="entry name" value="AttH-like"/>
    <property type="match status" value="1"/>
</dbReference>
<keyword evidence="7" id="KW-1185">Reference proteome</keyword>
<evidence type="ECO:0000313" key="7">
    <source>
        <dbReference type="Proteomes" id="UP000277580"/>
    </source>
</evidence>
<accession>A0A3N4KZ70</accession>
<dbReference type="Proteomes" id="UP000277580">
    <property type="component" value="Unassembled WGS sequence"/>
</dbReference>
<dbReference type="InterPro" id="IPR051385">
    <property type="entry name" value="Ceramide-binding_SVF1"/>
</dbReference>
<dbReference type="EMBL" id="ML119117">
    <property type="protein sequence ID" value="RPB14552.1"/>
    <property type="molecule type" value="Genomic_DNA"/>
</dbReference>
<evidence type="ECO:0000259" key="4">
    <source>
        <dbReference type="Pfam" id="PF08622"/>
    </source>
</evidence>
<dbReference type="Pfam" id="PF17187">
    <property type="entry name" value="Svf1_C"/>
    <property type="match status" value="1"/>
</dbReference>
<evidence type="ECO:0000256" key="3">
    <source>
        <dbReference type="ARBA" id="ARBA00022490"/>
    </source>
</evidence>
<comment type="subcellular location">
    <subcellularLocation>
        <location evidence="1">Cytoplasm</location>
    </subcellularLocation>
</comment>
<dbReference type="InterPro" id="IPR033394">
    <property type="entry name" value="Svf1-like_C"/>
</dbReference>
<feature type="domain" description="Svf1-like C-terminal" evidence="5">
    <location>
        <begin position="219"/>
        <end position="379"/>
    </location>
</feature>
<evidence type="ECO:0000259" key="5">
    <source>
        <dbReference type="Pfam" id="PF17187"/>
    </source>
</evidence>
<name>A0A3N4KZ70_9PEZI</name>
<dbReference type="InParanoid" id="A0A3N4KZ70"/>
<keyword evidence="3" id="KW-0963">Cytoplasm</keyword>
<evidence type="ECO:0000313" key="6">
    <source>
        <dbReference type="EMBL" id="RPB14552.1"/>
    </source>
</evidence>
<dbReference type="PANTHER" id="PTHR47107">
    <property type="entry name" value="SVF1-LIKE PROTEIN YDR222W-RELATED"/>
    <property type="match status" value="1"/>
</dbReference>
<feature type="domain" description="Svf1-like N-terminal" evidence="4">
    <location>
        <begin position="60"/>
        <end position="217"/>
    </location>
</feature>
<dbReference type="OrthoDB" id="2590239at2759"/>
<evidence type="ECO:0000256" key="2">
    <source>
        <dbReference type="ARBA" id="ARBA00009069"/>
    </source>
</evidence>
<gene>
    <name evidence="6" type="ORF">P167DRAFT_563664</name>
</gene>
<dbReference type="PANTHER" id="PTHR47107:SF1">
    <property type="entry name" value="CERAMIDE-BINDING PROTEIN SVF1-RELATED"/>
    <property type="match status" value="1"/>
</dbReference>
<dbReference type="FunCoup" id="A0A3N4KZ70">
    <property type="interactions" value="106"/>
</dbReference>
<dbReference type="GO" id="GO:0006979">
    <property type="term" value="P:response to oxidative stress"/>
    <property type="evidence" value="ECO:0007669"/>
    <property type="project" value="InterPro"/>
</dbReference>
<dbReference type="GO" id="GO:0005737">
    <property type="term" value="C:cytoplasm"/>
    <property type="evidence" value="ECO:0007669"/>
    <property type="project" value="UniProtKB-SubCell"/>
</dbReference>
<organism evidence="6 7">
    <name type="scientific">Morchella conica CCBAS932</name>
    <dbReference type="NCBI Taxonomy" id="1392247"/>
    <lineage>
        <taxon>Eukaryota</taxon>
        <taxon>Fungi</taxon>
        <taxon>Dikarya</taxon>
        <taxon>Ascomycota</taxon>
        <taxon>Pezizomycotina</taxon>
        <taxon>Pezizomycetes</taxon>
        <taxon>Pezizales</taxon>
        <taxon>Morchellaceae</taxon>
        <taxon>Morchella</taxon>
    </lineage>
</organism>
<sequence length="381" mass="42051">MFSWVKSTAQASISAALGTAEPIYGPSAIQSVALQESENPTYEITRDDLRWHGLDTTSAETQTFYLEAESGHMGLVQIIYSNVANLHVTAQVSTKIFHPDGRITWSSKPLISTDYFDDTKHSFYADNIACILSEDGKSYTIKSAVDPTIFIDLVVTQTTPGFKIGKDGRTNFGTDPENPWGAIRHVFWPRNTLEGFIKVGDEKINFKGKAMHVMALQGMKPHHAAAKWNFVNFQGPTYSAIMMEFITPASYGTTTVNITGLSKDGELVAAGTKGECEHVASQLDDVELPEPTAVKFVWNATTKDGKAVEAVLEEELGEKIDRVDIMAEVPAIIKKIAGNVAGTKPYMYQYHKKTTMKIKIGDEVIEEEGKLFYEATFISEL</sequence>
<reference evidence="6 7" key="1">
    <citation type="journal article" date="2018" name="Nat. Ecol. Evol.">
        <title>Pezizomycetes genomes reveal the molecular basis of ectomycorrhizal truffle lifestyle.</title>
        <authorList>
            <person name="Murat C."/>
            <person name="Payen T."/>
            <person name="Noel B."/>
            <person name="Kuo A."/>
            <person name="Morin E."/>
            <person name="Chen J."/>
            <person name="Kohler A."/>
            <person name="Krizsan K."/>
            <person name="Balestrini R."/>
            <person name="Da Silva C."/>
            <person name="Montanini B."/>
            <person name="Hainaut M."/>
            <person name="Levati E."/>
            <person name="Barry K.W."/>
            <person name="Belfiori B."/>
            <person name="Cichocki N."/>
            <person name="Clum A."/>
            <person name="Dockter R.B."/>
            <person name="Fauchery L."/>
            <person name="Guy J."/>
            <person name="Iotti M."/>
            <person name="Le Tacon F."/>
            <person name="Lindquist E.A."/>
            <person name="Lipzen A."/>
            <person name="Malagnac F."/>
            <person name="Mello A."/>
            <person name="Molinier V."/>
            <person name="Miyauchi S."/>
            <person name="Poulain J."/>
            <person name="Riccioni C."/>
            <person name="Rubini A."/>
            <person name="Sitrit Y."/>
            <person name="Splivallo R."/>
            <person name="Traeger S."/>
            <person name="Wang M."/>
            <person name="Zifcakova L."/>
            <person name="Wipf D."/>
            <person name="Zambonelli A."/>
            <person name="Paolocci F."/>
            <person name="Nowrousian M."/>
            <person name="Ottonello S."/>
            <person name="Baldrian P."/>
            <person name="Spatafora J.W."/>
            <person name="Henrissat B."/>
            <person name="Nagy L.G."/>
            <person name="Aury J.M."/>
            <person name="Wincker P."/>
            <person name="Grigoriev I.V."/>
            <person name="Bonfante P."/>
            <person name="Martin F.M."/>
        </authorList>
    </citation>
    <scope>NUCLEOTIDE SEQUENCE [LARGE SCALE GENOMIC DNA]</scope>
    <source>
        <strain evidence="6 7">CCBAS932</strain>
    </source>
</reference>
<dbReference type="STRING" id="1392247.A0A3N4KZ70"/>
<comment type="similarity">
    <text evidence="2">Belongs to the SVF1 family.</text>
</comment>
<evidence type="ECO:0000256" key="1">
    <source>
        <dbReference type="ARBA" id="ARBA00004496"/>
    </source>
</evidence>
<proteinExistence type="inferred from homology"/>
<dbReference type="AlphaFoldDB" id="A0A3N4KZ70"/>
<dbReference type="InterPro" id="IPR013931">
    <property type="entry name" value="Svf1-like_N"/>
</dbReference>